<protein>
    <submittedName>
        <fullName evidence="2">DUF3380 domain-containing protein</fullName>
    </submittedName>
</protein>
<dbReference type="EMBL" id="JACXAF010000008">
    <property type="protein sequence ID" value="MBD1389294.1"/>
    <property type="molecule type" value="Genomic_DNA"/>
</dbReference>
<dbReference type="RefSeq" id="WP_191144399.1">
    <property type="nucleotide sequence ID" value="NZ_JACXAF010000008.1"/>
</dbReference>
<dbReference type="Pfam" id="PF11860">
    <property type="entry name" value="Muramidase"/>
    <property type="match status" value="1"/>
</dbReference>
<dbReference type="PANTHER" id="PTHR34408:SF1">
    <property type="entry name" value="GLYCOSYL HYDROLASE FAMILY 19 DOMAIN-CONTAINING PROTEIN HI_1415"/>
    <property type="match status" value="1"/>
</dbReference>
<gene>
    <name evidence="2" type="ORF">IC617_07645</name>
</gene>
<sequence>MSTVVCTAPLNVRALPVINSQILGVLESGRAIATNGESNAWYEVDFQGSIGYVYGGYVAPVNQYPETFAIVNVGALNVRDQPSASGKKLGLVYRDNVLKVQAITSGWLEIEFNRGIGYVSQSYAKVYAALPGYSAIVTANLLNIRNGPSRQSQIISQVPGGTQLTIDSVIGAWCQLKMNGQQVYTPARYLRQVPVIDEVSSTIEQAAEDEAPLIDKPEADEPAIMQLQPVNKLPVAGSSSQQNVARTWNNYGALLQRLSRAKALDVACAVAVLCVESSGKGFEYDNQNRMIIRFENHKFYRYWGKQHQAQFDQHFKYTKGKAWTGHQWRTSPDHQWQSFHGNQAKEWQAFLFAQSIDKEAAMLSISMGAPQIMGFNYRQIGYDNVEQMFDAFCEGMDSQIAGFFNFFSPAMIKQLQQLDFVAFAKGYNGDGQKQKYGQWIRNHYDAFKHLHDQTLTTNANNRRLA</sequence>
<dbReference type="InterPro" id="IPR052354">
    <property type="entry name" value="Cell_Wall_Dynamics_Protein"/>
</dbReference>
<organism evidence="2 3">
    <name type="scientific">Neiella litorisoli</name>
    <dbReference type="NCBI Taxonomy" id="2771431"/>
    <lineage>
        <taxon>Bacteria</taxon>
        <taxon>Pseudomonadati</taxon>
        <taxon>Pseudomonadota</taxon>
        <taxon>Gammaproteobacteria</taxon>
        <taxon>Alteromonadales</taxon>
        <taxon>Echinimonadaceae</taxon>
        <taxon>Neiella</taxon>
    </lineage>
</organism>
<evidence type="ECO:0000313" key="2">
    <source>
        <dbReference type="EMBL" id="MBD1389294.1"/>
    </source>
</evidence>
<proteinExistence type="predicted"/>
<dbReference type="Proteomes" id="UP000638014">
    <property type="component" value="Unassembled WGS sequence"/>
</dbReference>
<feature type="domain" description="SH3b" evidence="1">
    <location>
        <begin position="132"/>
        <end position="194"/>
    </location>
</feature>
<dbReference type="PROSITE" id="PS51781">
    <property type="entry name" value="SH3B"/>
    <property type="match status" value="2"/>
</dbReference>
<keyword evidence="3" id="KW-1185">Reference proteome</keyword>
<evidence type="ECO:0000259" key="1">
    <source>
        <dbReference type="PROSITE" id="PS51781"/>
    </source>
</evidence>
<feature type="domain" description="SH3b" evidence="1">
    <location>
        <begin position="1"/>
        <end position="62"/>
    </location>
</feature>
<accession>A0A8J6UE72</accession>
<comment type="caution">
    <text evidence="2">The sequence shown here is derived from an EMBL/GenBank/DDBJ whole genome shotgun (WGS) entry which is preliminary data.</text>
</comment>
<dbReference type="InterPro" id="IPR003646">
    <property type="entry name" value="SH3-like_bac-type"/>
</dbReference>
<dbReference type="SMART" id="SM00287">
    <property type="entry name" value="SH3b"/>
    <property type="match status" value="3"/>
</dbReference>
<dbReference type="InterPro" id="IPR024408">
    <property type="entry name" value="Muramidase"/>
</dbReference>
<dbReference type="PANTHER" id="PTHR34408">
    <property type="entry name" value="FAMILY PROTEIN, PUTATIVE-RELATED"/>
    <property type="match status" value="1"/>
</dbReference>
<name>A0A8J6UE72_9GAMM</name>
<reference evidence="2" key="1">
    <citation type="submission" date="2020-09" db="EMBL/GenBank/DDBJ databases">
        <title>A novel bacterium of genus Neiella, isolated from South China Sea.</title>
        <authorList>
            <person name="Huang H."/>
            <person name="Mo K."/>
            <person name="Hu Y."/>
        </authorList>
    </citation>
    <scope>NUCLEOTIDE SEQUENCE</scope>
    <source>
        <strain evidence="2">HB171785</strain>
    </source>
</reference>
<evidence type="ECO:0000313" key="3">
    <source>
        <dbReference type="Proteomes" id="UP000638014"/>
    </source>
</evidence>
<dbReference type="AlphaFoldDB" id="A0A8J6UE72"/>
<dbReference type="Pfam" id="PF08239">
    <property type="entry name" value="SH3_3"/>
    <property type="match status" value="3"/>
</dbReference>
<dbReference type="Gene3D" id="2.30.30.40">
    <property type="entry name" value="SH3 Domains"/>
    <property type="match status" value="3"/>
</dbReference>